<sequence length="357" mass="41399">MDNFQKIIRQLRKSSLDDIAKKCGIETGKLPKNKIAEKIDKFIEKNHVKKSFYSTSIFQIGYPILLLFIGFIIGSIADISNSNLKNTIDKNDSISLKKIQALSQPLPIELKMKFLKINIEKKGFIDFIPEINELYKTAQVVNSFSDDINNPGASEFTFQFMSKWYSEKYYSKEFRDFFDNLSIYIGITVGDNLLDEQTEKQKPYLYWKYNTKLDLTNPESQHTVNYRIDYNNNNSESLILSIPQEDSEFLIKSDINFDNSISSALELCGKKVSIYITLIGNRKTLLTSPVLTFENFTIEDNLHRQYDIEFVKVSDYYGKESISKLQENALKTYGRTLNIDVKNHQIYLEGIFTCKSF</sequence>
<dbReference type="RefSeq" id="WP_345276636.1">
    <property type="nucleotide sequence ID" value="NZ_BAABJW010000002.1"/>
</dbReference>
<reference evidence="3" key="1">
    <citation type="journal article" date="2019" name="Int. J. Syst. Evol. Microbiol.">
        <title>The Global Catalogue of Microorganisms (GCM) 10K type strain sequencing project: providing services to taxonomists for standard genome sequencing and annotation.</title>
        <authorList>
            <consortium name="The Broad Institute Genomics Platform"/>
            <consortium name="The Broad Institute Genome Sequencing Center for Infectious Disease"/>
            <person name="Wu L."/>
            <person name="Ma J."/>
        </authorList>
    </citation>
    <scope>NUCLEOTIDE SEQUENCE [LARGE SCALE GENOMIC DNA]</scope>
    <source>
        <strain evidence="3">JCM 18325</strain>
    </source>
</reference>
<proteinExistence type="predicted"/>
<accession>A0ABP9CNS9</accession>
<evidence type="ECO:0000256" key="1">
    <source>
        <dbReference type="SAM" id="Phobius"/>
    </source>
</evidence>
<dbReference type="Proteomes" id="UP001501433">
    <property type="component" value="Unassembled WGS sequence"/>
</dbReference>
<name>A0ABP9CNS9_9FLAO</name>
<keyword evidence="1" id="KW-0812">Transmembrane</keyword>
<keyword evidence="1" id="KW-1133">Transmembrane helix</keyword>
<comment type="caution">
    <text evidence="2">The sequence shown here is derived from an EMBL/GenBank/DDBJ whole genome shotgun (WGS) entry which is preliminary data.</text>
</comment>
<keyword evidence="3" id="KW-1185">Reference proteome</keyword>
<feature type="transmembrane region" description="Helical" evidence="1">
    <location>
        <begin position="57"/>
        <end position="77"/>
    </location>
</feature>
<protein>
    <submittedName>
        <fullName evidence="2">Uncharacterized protein</fullName>
    </submittedName>
</protein>
<gene>
    <name evidence="2" type="ORF">GCM10023330_18150</name>
</gene>
<evidence type="ECO:0000313" key="2">
    <source>
        <dbReference type="EMBL" id="GAA4811279.1"/>
    </source>
</evidence>
<dbReference type="EMBL" id="BAABJW010000002">
    <property type="protein sequence ID" value="GAA4811279.1"/>
    <property type="molecule type" value="Genomic_DNA"/>
</dbReference>
<evidence type="ECO:0000313" key="3">
    <source>
        <dbReference type="Proteomes" id="UP001501433"/>
    </source>
</evidence>
<organism evidence="2 3">
    <name type="scientific">Litoribaculum gwangyangense</name>
    <dbReference type="NCBI Taxonomy" id="1130722"/>
    <lineage>
        <taxon>Bacteria</taxon>
        <taxon>Pseudomonadati</taxon>
        <taxon>Bacteroidota</taxon>
        <taxon>Flavobacteriia</taxon>
        <taxon>Flavobacteriales</taxon>
        <taxon>Flavobacteriaceae</taxon>
        <taxon>Litoribaculum</taxon>
    </lineage>
</organism>
<keyword evidence="1" id="KW-0472">Membrane</keyword>